<evidence type="ECO:0000313" key="2">
    <source>
        <dbReference type="Proteomes" id="UP000652761"/>
    </source>
</evidence>
<reference evidence="1" key="1">
    <citation type="submission" date="2017-07" db="EMBL/GenBank/DDBJ databases">
        <title>Taro Niue Genome Assembly and Annotation.</title>
        <authorList>
            <person name="Atibalentja N."/>
            <person name="Keating K."/>
            <person name="Fields C.J."/>
        </authorList>
    </citation>
    <scope>NUCLEOTIDE SEQUENCE</scope>
    <source>
        <strain evidence="1">Niue_2</strain>
        <tissue evidence="1">Leaf</tissue>
    </source>
</reference>
<protein>
    <submittedName>
        <fullName evidence="1">Uncharacterized protein</fullName>
    </submittedName>
</protein>
<accession>A0A843XTX2</accession>
<evidence type="ECO:0000313" key="1">
    <source>
        <dbReference type="EMBL" id="MQM23384.1"/>
    </source>
</evidence>
<proteinExistence type="predicted"/>
<sequence length="74" mass="8350">FEAEELGVNIVCRQAHQPGCRRPDPLPLTSYKRQSMLPPTVVPQGMPQALKSLVWLIEEIGVVEEMIRRKVPSV</sequence>
<dbReference type="AlphaFoldDB" id="A0A843XTX2"/>
<gene>
    <name evidence="1" type="ORF">Taro_056448</name>
</gene>
<organism evidence="1 2">
    <name type="scientific">Colocasia esculenta</name>
    <name type="common">Wild taro</name>
    <name type="synonym">Arum esculentum</name>
    <dbReference type="NCBI Taxonomy" id="4460"/>
    <lineage>
        <taxon>Eukaryota</taxon>
        <taxon>Viridiplantae</taxon>
        <taxon>Streptophyta</taxon>
        <taxon>Embryophyta</taxon>
        <taxon>Tracheophyta</taxon>
        <taxon>Spermatophyta</taxon>
        <taxon>Magnoliopsida</taxon>
        <taxon>Liliopsida</taxon>
        <taxon>Araceae</taxon>
        <taxon>Aroideae</taxon>
        <taxon>Colocasieae</taxon>
        <taxon>Colocasia</taxon>
    </lineage>
</organism>
<dbReference type="EMBL" id="NMUH01016083">
    <property type="protein sequence ID" value="MQM23384.1"/>
    <property type="molecule type" value="Genomic_DNA"/>
</dbReference>
<name>A0A843XTX2_COLES</name>
<dbReference type="Proteomes" id="UP000652761">
    <property type="component" value="Unassembled WGS sequence"/>
</dbReference>
<comment type="caution">
    <text evidence="1">The sequence shown here is derived from an EMBL/GenBank/DDBJ whole genome shotgun (WGS) entry which is preliminary data.</text>
</comment>
<keyword evidence="2" id="KW-1185">Reference proteome</keyword>
<feature type="non-terminal residue" evidence="1">
    <location>
        <position position="74"/>
    </location>
</feature>